<organism evidence="3 4">
    <name type="scientific">Hymenobacter wooponensis</name>
    <dbReference type="NCBI Taxonomy" id="1525360"/>
    <lineage>
        <taxon>Bacteria</taxon>
        <taxon>Pseudomonadati</taxon>
        <taxon>Bacteroidota</taxon>
        <taxon>Cytophagia</taxon>
        <taxon>Cytophagales</taxon>
        <taxon>Hymenobacteraceae</taxon>
        <taxon>Hymenobacter</taxon>
    </lineage>
</organism>
<keyword evidence="4" id="KW-1185">Reference proteome</keyword>
<name>A0A4Z0MKM8_9BACT</name>
<feature type="region of interest" description="Disordered" evidence="1">
    <location>
        <begin position="35"/>
        <end position="100"/>
    </location>
</feature>
<feature type="chain" id="PRO_5021199113" evidence="2">
    <location>
        <begin position="23"/>
        <end position="100"/>
    </location>
</feature>
<feature type="signal peptide" evidence="2">
    <location>
        <begin position="1"/>
        <end position="22"/>
    </location>
</feature>
<keyword evidence="2" id="KW-0732">Signal</keyword>
<protein>
    <submittedName>
        <fullName evidence="3">Uncharacterized protein</fullName>
    </submittedName>
</protein>
<feature type="compositionally biased region" description="Polar residues" evidence="1">
    <location>
        <begin position="35"/>
        <end position="56"/>
    </location>
</feature>
<comment type="caution">
    <text evidence="3">The sequence shown here is derived from an EMBL/GenBank/DDBJ whole genome shotgun (WGS) entry which is preliminary data.</text>
</comment>
<dbReference type="AlphaFoldDB" id="A0A4Z0MKM8"/>
<reference evidence="3 4" key="1">
    <citation type="submission" date="2019-04" db="EMBL/GenBank/DDBJ databases">
        <authorList>
            <person name="Feng G."/>
            <person name="Zhang J."/>
            <person name="Zhu H."/>
        </authorList>
    </citation>
    <scope>NUCLEOTIDE SEQUENCE [LARGE SCALE GENOMIC DNA]</scope>
    <source>
        <strain evidence="3 4">JCM 19491</strain>
    </source>
</reference>
<evidence type="ECO:0000256" key="1">
    <source>
        <dbReference type="SAM" id="MobiDB-lite"/>
    </source>
</evidence>
<evidence type="ECO:0000313" key="3">
    <source>
        <dbReference type="EMBL" id="TGD79868.1"/>
    </source>
</evidence>
<gene>
    <name evidence="3" type="ORF">EU557_16790</name>
</gene>
<accession>A0A4Z0MKM8</accession>
<evidence type="ECO:0000313" key="4">
    <source>
        <dbReference type="Proteomes" id="UP000298284"/>
    </source>
</evidence>
<sequence>MRYKKKKRNTNTWVGASLAVLAAGAVLSYTQKTWPFNMSNKPAGDQSGSNNSKNTSGQAGQGGAQPQVDVELTNEVAEATQSSPSTEGDFTNEGATGNND</sequence>
<dbReference type="Proteomes" id="UP000298284">
    <property type="component" value="Unassembled WGS sequence"/>
</dbReference>
<proteinExistence type="predicted"/>
<evidence type="ECO:0000256" key="2">
    <source>
        <dbReference type="SAM" id="SignalP"/>
    </source>
</evidence>
<dbReference type="RefSeq" id="WP_135531612.1">
    <property type="nucleotide sequence ID" value="NZ_SRKZ01000004.1"/>
</dbReference>
<feature type="compositionally biased region" description="Polar residues" evidence="1">
    <location>
        <begin position="79"/>
        <end position="100"/>
    </location>
</feature>
<dbReference type="EMBL" id="SRKZ01000004">
    <property type="protein sequence ID" value="TGD79868.1"/>
    <property type="molecule type" value="Genomic_DNA"/>
</dbReference>
<dbReference type="OrthoDB" id="883183at2"/>